<accession>A0A3M7TAP4</accession>
<organism evidence="1 2">
    <name type="scientific">Brachionus plicatilis</name>
    <name type="common">Marine rotifer</name>
    <name type="synonym">Brachionus muelleri</name>
    <dbReference type="NCBI Taxonomy" id="10195"/>
    <lineage>
        <taxon>Eukaryota</taxon>
        <taxon>Metazoa</taxon>
        <taxon>Spiralia</taxon>
        <taxon>Gnathifera</taxon>
        <taxon>Rotifera</taxon>
        <taxon>Eurotatoria</taxon>
        <taxon>Monogononta</taxon>
        <taxon>Pseudotrocha</taxon>
        <taxon>Ploima</taxon>
        <taxon>Brachionidae</taxon>
        <taxon>Brachionus</taxon>
    </lineage>
</organism>
<sequence>MTQPIEQLNQVIDLNFFFQVPNLQHTQISKAGLLFNFLTKCSLINIQNSRQQIISNMMVIRENQLLINLDSKILFLSIFDLSFKFKNYLIIEIKLRFLLQTSQLRPKNSMKCLI</sequence>
<evidence type="ECO:0000313" key="2">
    <source>
        <dbReference type="Proteomes" id="UP000276133"/>
    </source>
</evidence>
<dbReference type="EMBL" id="REGN01000010">
    <property type="protein sequence ID" value="RNA45183.1"/>
    <property type="molecule type" value="Genomic_DNA"/>
</dbReference>
<reference evidence="1 2" key="1">
    <citation type="journal article" date="2018" name="Sci. Rep.">
        <title>Genomic signatures of local adaptation to the degree of environmental predictability in rotifers.</title>
        <authorList>
            <person name="Franch-Gras L."/>
            <person name="Hahn C."/>
            <person name="Garcia-Roger E.M."/>
            <person name="Carmona M.J."/>
            <person name="Serra M."/>
            <person name="Gomez A."/>
        </authorList>
    </citation>
    <scope>NUCLEOTIDE SEQUENCE [LARGE SCALE GENOMIC DNA]</scope>
    <source>
        <strain evidence="1">HYR1</strain>
    </source>
</reference>
<proteinExistence type="predicted"/>
<keyword evidence="2" id="KW-1185">Reference proteome</keyword>
<name>A0A3M7TAP4_BRAPC</name>
<gene>
    <name evidence="1" type="ORF">BpHYR1_003450</name>
</gene>
<dbReference type="Proteomes" id="UP000276133">
    <property type="component" value="Unassembled WGS sequence"/>
</dbReference>
<dbReference type="AlphaFoldDB" id="A0A3M7TAP4"/>
<protein>
    <submittedName>
        <fullName evidence="1">Uncharacterized protein</fullName>
    </submittedName>
</protein>
<comment type="caution">
    <text evidence="1">The sequence shown here is derived from an EMBL/GenBank/DDBJ whole genome shotgun (WGS) entry which is preliminary data.</text>
</comment>
<evidence type="ECO:0000313" key="1">
    <source>
        <dbReference type="EMBL" id="RNA45183.1"/>
    </source>
</evidence>